<reference evidence="4 5" key="1">
    <citation type="journal article" date="2021" name="BMC Genomics">
        <title>Datura genome reveals duplications of psychoactive alkaloid biosynthetic genes and high mutation rate following tissue culture.</title>
        <authorList>
            <person name="Rajewski A."/>
            <person name="Carter-House D."/>
            <person name="Stajich J."/>
            <person name="Litt A."/>
        </authorList>
    </citation>
    <scope>NUCLEOTIDE SEQUENCE [LARGE SCALE GENOMIC DNA]</scope>
    <source>
        <strain evidence="4">AR-01</strain>
    </source>
</reference>
<feature type="region of interest" description="Disordered" evidence="3">
    <location>
        <begin position="1"/>
        <end position="32"/>
    </location>
</feature>
<feature type="compositionally biased region" description="Basic and acidic residues" evidence="3">
    <location>
        <begin position="1"/>
        <end position="11"/>
    </location>
</feature>
<evidence type="ECO:0000313" key="4">
    <source>
        <dbReference type="EMBL" id="MCD7446558.1"/>
    </source>
</evidence>
<keyword evidence="2" id="KW-0131">Cell cycle</keyword>
<gene>
    <name evidence="4" type="ORF">HAX54_009243</name>
</gene>
<protein>
    <submittedName>
        <fullName evidence="4">Uncharacterized protein</fullName>
    </submittedName>
</protein>
<accession>A0ABS8RID3</accession>
<evidence type="ECO:0000256" key="2">
    <source>
        <dbReference type="ARBA" id="ARBA00023306"/>
    </source>
</evidence>
<sequence length="119" mass="13451">MSRDLQSRRPLSEIQLPNINLSSKNENNSRDEAERCIINSSKEQAEIRTPGSPQNLIPKILSCPPAPKKPKRGISCKRKLLGELEFFDVAAKEEVDSFFTSVDVNSKSYGGNRKRRCFL</sequence>
<feature type="region of interest" description="Disordered" evidence="3">
    <location>
        <begin position="44"/>
        <end position="70"/>
    </location>
</feature>
<evidence type="ECO:0000256" key="1">
    <source>
        <dbReference type="ARBA" id="ARBA00023013"/>
    </source>
</evidence>
<proteinExistence type="predicted"/>
<dbReference type="EMBL" id="JACEIK010000015">
    <property type="protein sequence ID" value="MCD7446558.1"/>
    <property type="molecule type" value="Genomic_DNA"/>
</dbReference>
<comment type="caution">
    <text evidence="4">The sequence shown here is derived from an EMBL/GenBank/DDBJ whole genome shotgun (WGS) entry which is preliminary data.</text>
</comment>
<dbReference type="InterPro" id="IPR040389">
    <property type="entry name" value="SMR"/>
</dbReference>
<dbReference type="PANTHER" id="PTHR33142:SF89">
    <property type="entry name" value="CYCLIN-DEPENDENT PROTEIN KINASE INHIBITOR SMR2"/>
    <property type="match status" value="1"/>
</dbReference>
<dbReference type="PANTHER" id="PTHR33142">
    <property type="entry name" value="CYCLIN-DEPENDENT PROTEIN KINASE INHIBITOR SMR13"/>
    <property type="match status" value="1"/>
</dbReference>
<feature type="compositionally biased region" description="Polar residues" evidence="3">
    <location>
        <begin position="15"/>
        <end position="26"/>
    </location>
</feature>
<evidence type="ECO:0000313" key="5">
    <source>
        <dbReference type="Proteomes" id="UP000823775"/>
    </source>
</evidence>
<evidence type="ECO:0000256" key="3">
    <source>
        <dbReference type="SAM" id="MobiDB-lite"/>
    </source>
</evidence>
<dbReference type="Proteomes" id="UP000823775">
    <property type="component" value="Unassembled WGS sequence"/>
</dbReference>
<keyword evidence="1" id="KW-0649">Protein kinase inhibitor</keyword>
<name>A0ABS8RID3_DATST</name>
<organism evidence="4 5">
    <name type="scientific">Datura stramonium</name>
    <name type="common">Jimsonweed</name>
    <name type="synonym">Common thornapple</name>
    <dbReference type="NCBI Taxonomy" id="4076"/>
    <lineage>
        <taxon>Eukaryota</taxon>
        <taxon>Viridiplantae</taxon>
        <taxon>Streptophyta</taxon>
        <taxon>Embryophyta</taxon>
        <taxon>Tracheophyta</taxon>
        <taxon>Spermatophyta</taxon>
        <taxon>Magnoliopsida</taxon>
        <taxon>eudicotyledons</taxon>
        <taxon>Gunneridae</taxon>
        <taxon>Pentapetalae</taxon>
        <taxon>asterids</taxon>
        <taxon>lamiids</taxon>
        <taxon>Solanales</taxon>
        <taxon>Solanaceae</taxon>
        <taxon>Solanoideae</taxon>
        <taxon>Datureae</taxon>
        <taxon>Datura</taxon>
    </lineage>
</organism>
<keyword evidence="5" id="KW-1185">Reference proteome</keyword>